<gene>
    <name evidence="1" type="ORF">PENVUL_c037G00331</name>
</gene>
<dbReference type="EMBL" id="MDYP01000037">
    <property type="protein sequence ID" value="OQE02865.1"/>
    <property type="molecule type" value="Genomic_DNA"/>
</dbReference>
<accession>A0A1V6RM62</accession>
<dbReference type="OrthoDB" id="5366256at2759"/>
<evidence type="ECO:0000313" key="2">
    <source>
        <dbReference type="Proteomes" id="UP000191518"/>
    </source>
</evidence>
<dbReference type="Proteomes" id="UP000191518">
    <property type="component" value="Unassembled WGS sequence"/>
</dbReference>
<sequence>MSSALIIIVLQLTRSEISDIKIAPYSMLIPSESYFADSMQHNSAHYIWANRTYQPSQPPPGHLNQHFPQLQPYSPGVFLGHNGHADRSAHSYSQDLPAASPYILLAPVSAERQSPSPSHPMPHSLPFYFAPTHWYNQPLITSSPPYMVDHHAYHIPEAAPIFFPHHASISSQASSMVQDPVYPQQESEPVDSDNGYLVCVLNSRRRPQCWDWDHGCNGREFSSFSNLLRHQRERSGAVTKAECSICGAVFTRKTARNTHIIEGRCPGVGVQMGGQLTMAG</sequence>
<keyword evidence="2" id="KW-1185">Reference proteome</keyword>
<dbReference type="InterPro" id="IPR036236">
    <property type="entry name" value="Znf_C2H2_sf"/>
</dbReference>
<dbReference type="AlphaFoldDB" id="A0A1V6RM62"/>
<protein>
    <recommendedName>
        <fullName evidence="3">C2H2-type domain-containing protein</fullName>
    </recommendedName>
</protein>
<dbReference type="STRING" id="29845.A0A1V6RM62"/>
<name>A0A1V6RM62_9EURO</name>
<reference evidence="2" key="1">
    <citation type="journal article" date="2017" name="Nat. Microbiol.">
        <title>Global analysis of biosynthetic gene clusters reveals vast potential of secondary metabolite production in Penicillium species.</title>
        <authorList>
            <person name="Nielsen J.C."/>
            <person name="Grijseels S."/>
            <person name="Prigent S."/>
            <person name="Ji B."/>
            <person name="Dainat J."/>
            <person name="Nielsen K.F."/>
            <person name="Frisvad J.C."/>
            <person name="Workman M."/>
            <person name="Nielsen J."/>
        </authorList>
    </citation>
    <scope>NUCLEOTIDE SEQUENCE [LARGE SCALE GENOMIC DNA]</scope>
    <source>
        <strain evidence="2">IBT 29486</strain>
    </source>
</reference>
<evidence type="ECO:0000313" key="1">
    <source>
        <dbReference type="EMBL" id="OQE02865.1"/>
    </source>
</evidence>
<dbReference type="Gene3D" id="3.30.160.60">
    <property type="entry name" value="Classic Zinc Finger"/>
    <property type="match status" value="1"/>
</dbReference>
<proteinExistence type="predicted"/>
<comment type="caution">
    <text evidence="1">The sequence shown here is derived from an EMBL/GenBank/DDBJ whole genome shotgun (WGS) entry which is preliminary data.</text>
</comment>
<organism evidence="1 2">
    <name type="scientific">Penicillium vulpinum</name>
    <dbReference type="NCBI Taxonomy" id="29845"/>
    <lineage>
        <taxon>Eukaryota</taxon>
        <taxon>Fungi</taxon>
        <taxon>Dikarya</taxon>
        <taxon>Ascomycota</taxon>
        <taxon>Pezizomycotina</taxon>
        <taxon>Eurotiomycetes</taxon>
        <taxon>Eurotiomycetidae</taxon>
        <taxon>Eurotiales</taxon>
        <taxon>Aspergillaceae</taxon>
        <taxon>Penicillium</taxon>
    </lineage>
</organism>
<dbReference type="SUPFAM" id="SSF57667">
    <property type="entry name" value="beta-beta-alpha zinc fingers"/>
    <property type="match status" value="1"/>
</dbReference>
<evidence type="ECO:0008006" key="3">
    <source>
        <dbReference type="Google" id="ProtNLM"/>
    </source>
</evidence>